<gene>
    <name evidence="2" type="ORF">CIHG_03432</name>
</gene>
<feature type="region of interest" description="Disordered" evidence="1">
    <location>
        <begin position="1"/>
        <end position="68"/>
    </location>
</feature>
<proteinExistence type="predicted"/>
<dbReference type="AlphaFoldDB" id="A0A0J8UEZ2"/>
<name>A0A0J8UEZ2_COCIT</name>
<evidence type="ECO:0000256" key="1">
    <source>
        <dbReference type="SAM" id="MobiDB-lite"/>
    </source>
</evidence>
<evidence type="ECO:0000313" key="3">
    <source>
        <dbReference type="Proteomes" id="UP000054563"/>
    </source>
</evidence>
<dbReference type="EMBL" id="DS016990">
    <property type="protein sequence ID" value="KMU85903.1"/>
    <property type="molecule type" value="Genomic_DNA"/>
</dbReference>
<feature type="compositionally biased region" description="Basic and acidic residues" evidence="1">
    <location>
        <begin position="88"/>
        <end position="107"/>
    </location>
</feature>
<accession>A0A0J8UEZ2</accession>
<feature type="region of interest" description="Disordered" evidence="1">
    <location>
        <begin position="84"/>
        <end position="107"/>
    </location>
</feature>
<sequence length="150" mass="16943">MPEAILKPQKRILGDSTKAHENLQPVSPNATKKRKLEADQPSIITRPRLQDGFRKAATPASSQSQHKSKFVEEVLEKLTQDISGLKESNAEKDQQWERPSLDDFDPMRDSLCFQQIEAEEGPFSGDQTAVRLFGVTEVRSIKINLASRRQ</sequence>
<reference evidence="3" key="1">
    <citation type="journal article" date="2010" name="Genome Res.">
        <title>Population genomic sequencing of Coccidioides fungi reveals recent hybridization and transposon control.</title>
        <authorList>
            <person name="Neafsey D.E."/>
            <person name="Barker B.M."/>
            <person name="Sharpton T.J."/>
            <person name="Stajich J.E."/>
            <person name="Park D.J."/>
            <person name="Whiston E."/>
            <person name="Hung C.-Y."/>
            <person name="McMahan C."/>
            <person name="White J."/>
            <person name="Sykes S."/>
            <person name="Heiman D."/>
            <person name="Young S."/>
            <person name="Zeng Q."/>
            <person name="Abouelleil A."/>
            <person name="Aftuck L."/>
            <person name="Bessette D."/>
            <person name="Brown A."/>
            <person name="FitzGerald M."/>
            <person name="Lui A."/>
            <person name="Macdonald J.P."/>
            <person name="Priest M."/>
            <person name="Orbach M.J."/>
            <person name="Galgiani J.N."/>
            <person name="Kirkland T.N."/>
            <person name="Cole G.T."/>
            <person name="Birren B.W."/>
            <person name="Henn M.R."/>
            <person name="Taylor J.W."/>
            <person name="Rounsley S.D."/>
        </authorList>
    </citation>
    <scope>NUCLEOTIDE SEQUENCE [LARGE SCALE GENOMIC DNA]</scope>
    <source>
        <strain evidence="3">H538.4</strain>
    </source>
</reference>
<dbReference type="STRING" id="396776.A0A0J8UEZ2"/>
<evidence type="ECO:0000313" key="2">
    <source>
        <dbReference type="EMBL" id="KMU85903.1"/>
    </source>
</evidence>
<protein>
    <submittedName>
        <fullName evidence="2">DNA polymerase delta catalytic subunit</fullName>
    </submittedName>
</protein>
<organism evidence="2 3">
    <name type="scientific">Coccidioides immitis H538.4</name>
    <dbReference type="NCBI Taxonomy" id="396776"/>
    <lineage>
        <taxon>Eukaryota</taxon>
        <taxon>Fungi</taxon>
        <taxon>Dikarya</taxon>
        <taxon>Ascomycota</taxon>
        <taxon>Pezizomycotina</taxon>
        <taxon>Eurotiomycetes</taxon>
        <taxon>Eurotiomycetidae</taxon>
        <taxon>Onygenales</taxon>
        <taxon>Onygenaceae</taxon>
        <taxon>Coccidioides</taxon>
    </lineage>
</organism>
<dbReference type="Proteomes" id="UP000054563">
    <property type="component" value="Unassembled WGS sequence"/>
</dbReference>
<dbReference type="VEuPathDB" id="FungiDB:CIHG_03432"/>